<evidence type="ECO:0000259" key="5">
    <source>
        <dbReference type="PROSITE" id="PS50043"/>
    </source>
</evidence>
<dbReference type="AlphaFoldDB" id="A0A5C4NIJ8"/>
<evidence type="ECO:0000256" key="1">
    <source>
        <dbReference type="ARBA" id="ARBA00023015"/>
    </source>
</evidence>
<dbReference type="Gene3D" id="3.40.50.2300">
    <property type="match status" value="1"/>
</dbReference>
<dbReference type="SUPFAM" id="SSF46894">
    <property type="entry name" value="C-terminal effector domain of the bipartite response regulators"/>
    <property type="match status" value="1"/>
</dbReference>
<feature type="domain" description="HTH luxR-type" evidence="5">
    <location>
        <begin position="136"/>
        <end position="201"/>
    </location>
</feature>
<organism evidence="7 8">
    <name type="scientific">Rubellimicrobium roseum</name>
    <dbReference type="NCBI Taxonomy" id="687525"/>
    <lineage>
        <taxon>Bacteria</taxon>
        <taxon>Pseudomonadati</taxon>
        <taxon>Pseudomonadota</taxon>
        <taxon>Alphaproteobacteria</taxon>
        <taxon>Rhodobacterales</taxon>
        <taxon>Roseobacteraceae</taxon>
        <taxon>Rubellimicrobium</taxon>
    </lineage>
</organism>
<dbReference type="InterPro" id="IPR036388">
    <property type="entry name" value="WH-like_DNA-bd_sf"/>
</dbReference>
<sequence length="204" mass="22267">MPDLPIYIVDDDDAHRRSLTLLLNLSGYRTVRSFPSAEAFLPWAASAPEGVLLLDQILPGLDGLGLLRRLRDDDVTMPVVMITGRGDVPFAVRAVRAGALDVLEKPFDRSRLIEVLREIERHLPPPRATGQPAGPARKRLLALTPRERDVLNLLVAGLANKAIAHDLGISPRTVEVHRAHIMDKVGARNLSSLLQIALEAGVGQ</sequence>
<dbReference type="InterPro" id="IPR016032">
    <property type="entry name" value="Sig_transdc_resp-reg_C-effctor"/>
</dbReference>
<reference evidence="7 8" key="1">
    <citation type="submission" date="2019-06" db="EMBL/GenBank/DDBJ databases">
        <authorList>
            <person name="Jiang L."/>
        </authorList>
    </citation>
    <scope>NUCLEOTIDE SEQUENCE [LARGE SCALE GENOMIC DNA]</scope>
    <source>
        <strain evidence="7 8">YIM 48858</strain>
    </source>
</reference>
<dbReference type="CDD" id="cd06170">
    <property type="entry name" value="LuxR_C_like"/>
    <property type="match status" value="1"/>
</dbReference>
<keyword evidence="2" id="KW-0238">DNA-binding</keyword>
<dbReference type="InterPro" id="IPR011006">
    <property type="entry name" value="CheY-like_superfamily"/>
</dbReference>
<dbReference type="SUPFAM" id="SSF52172">
    <property type="entry name" value="CheY-like"/>
    <property type="match status" value="1"/>
</dbReference>
<name>A0A5C4NIJ8_9RHOB</name>
<evidence type="ECO:0000256" key="3">
    <source>
        <dbReference type="ARBA" id="ARBA00023163"/>
    </source>
</evidence>
<keyword evidence="4" id="KW-0597">Phosphoprotein</keyword>
<dbReference type="Gene3D" id="1.10.10.10">
    <property type="entry name" value="Winged helix-like DNA-binding domain superfamily/Winged helix DNA-binding domain"/>
    <property type="match status" value="1"/>
</dbReference>
<dbReference type="GO" id="GO:0006355">
    <property type="term" value="P:regulation of DNA-templated transcription"/>
    <property type="evidence" value="ECO:0007669"/>
    <property type="project" value="InterPro"/>
</dbReference>
<dbReference type="SMART" id="SM00448">
    <property type="entry name" value="REC"/>
    <property type="match status" value="1"/>
</dbReference>
<evidence type="ECO:0000256" key="2">
    <source>
        <dbReference type="ARBA" id="ARBA00023125"/>
    </source>
</evidence>
<feature type="domain" description="Response regulatory" evidence="6">
    <location>
        <begin position="5"/>
        <end position="120"/>
    </location>
</feature>
<evidence type="ECO:0000256" key="4">
    <source>
        <dbReference type="PROSITE-ProRule" id="PRU00169"/>
    </source>
</evidence>
<dbReference type="SMART" id="SM00421">
    <property type="entry name" value="HTH_LUXR"/>
    <property type="match status" value="1"/>
</dbReference>
<keyword evidence="3" id="KW-0804">Transcription</keyword>
<dbReference type="PROSITE" id="PS50043">
    <property type="entry name" value="HTH_LUXR_2"/>
    <property type="match status" value="1"/>
</dbReference>
<dbReference type="OrthoDB" id="9782655at2"/>
<dbReference type="GO" id="GO:0003677">
    <property type="term" value="F:DNA binding"/>
    <property type="evidence" value="ECO:0007669"/>
    <property type="project" value="UniProtKB-KW"/>
</dbReference>
<dbReference type="InterPro" id="IPR000792">
    <property type="entry name" value="Tscrpt_reg_LuxR_C"/>
</dbReference>
<dbReference type="Pfam" id="PF00196">
    <property type="entry name" value="GerE"/>
    <property type="match status" value="1"/>
</dbReference>
<dbReference type="PANTHER" id="PTHR44688:SF16">
    <property type="entry name" value="DNA-BINDING TRANSCRIPTIONAL ACTIVATOR DEVR_DOSR"/>
    <property type="match status" value="1"/>
</dbReference>
<dbReference type="PROSITE" id="PS00622">
    <property type="entry name" value="HTH_LUXR_1"/>
    <property type="match status" value="1"/>
</dbReference>
<evidence type="ECO:0000259" key="6">
    <source>
        <dbReference type="PROSITE" id="PS50110"/>
    </source>
</evidence>
<dbReference type="Proteomes" id="UP000305709">
    <property type="component" value="Unassembled WGS sequence"/>
</dbReference>
<keyword evidence="8" id="KW-1185">Reference proteome</keyword>
<dbReference type="EMBL" id="VDFV01000009">
    <property type="protein sequence ID" value="TNC72249.1"/>
    <property type="molecule type" value="Genomic_DNA"/>
</dbReference>
<evidence type="ECO:0000313" key="8">
    <source>
        <dbReference type="Proteomes" id="UP000305709"/>
    </source>
</evidence>
<feature type="modified residue" description="4-aspartylphosphate" evidence="4">
    <location>
        <position position="55"/>
    </location>
</feature>
<proteinExistence type="predicted"/>
<dbReference type="Pfam" id="PF00072">
    <property type="entry name" value="Response_reg"/>
    <property type="match status" value="1"/>
</dbReference>
<accession>A0A5C4NIJ8</accession>
<evidence type="ECO:0000313" key="7">
    <source>
        <dbReference type="EMBL" id="TNC72249.1"/>
    </source>
</evidence>
<dbReference type="InterPro" id="IPR001789">
    <property type="entry name" value="Sig_transdc_resp-reg_receiver"/>
</dbReference>
<dbReference type="GO" id="GO:0000160">
    <property type="term" value="P:phosphorelay signal transduction system"/>
    <property type="evidence" value="ECO:0007669"/>
    <property type="project" value="InterPro"/>
</dbReference>
<gene>
    <name evidence="7" type="ORF">FHG71_09395</name>
</gene>
<dbReference type="PRINTS" id="PR00038">
    <property type="entry name" value="HTHLUXR"/>
</dbReference>
<keyword evidence="1" id="KW-0805">Transcription regulation</keyword>
<dbReference type="RefSeq" id="WP_139081367.1">
    <property type="nucleotide sequence ID" value="NZ_VDFV01000009.1"/>
</dbReference>
<dbReference type="PROSITE" id="PS50110">
    <property type="entry name" value="RESPONSE_REGULATORY"/>
    <property type="match status" value="1"/>
</dbReference>
<dbReference type="PANTHER" id="PTHR44688">
    <property type="entry name" value="DNA-BINDING TRANSCRIPTIONAL ACTIVATOR DEVR_DOSR"/>
    <property type="match status" value="1"/>
</dbReference>
<protein>
    <submittedName>
        <fullName evidence="7">Response regulator transcription factor</fullName>
    </submittedName>
</protein>
<comment type="caution">
    <text evidence="7">The sequence shown here is derived from an EMBL/GenBank/DDBJ whole genome shotgun (WGS) entry which is preliminary data.</text>
</comment>